<comment type="caution">
    <text evidence="1">The sequence shown here is derived from an EMBL/GenBank/DDBJ whole genome shotgun (WGS) entry which is preliminary data.</text>
</comment>
<organism evidence="1 2">
    <name type="scientific">Gossypium schwendimanii</name>
    <name type="common">Cotton</name>
    <dbReference type="NCBI Taxonomy" id="34291"/>
    <lineage>
        <taxon>Eukaryota</taxon>
        <taxon>Viridiplantae</taxon>
        <taxon>Streptophyta</taxon>
        <taxon>Embryophyta</taxon>
        <taxon>Tracheophyta</taxon>
        <taxon>Spermatophyta</taxon>
        <taxon>Magnoliopsida</taxon>
        <taxon>eudicotyledons</taxon>
        <taxon>Gunneridae</taxon>
        <taxon>Pentapetalae</taxon>
        <taxon>rosids</taxon>
        <taxon>malvids</taxon>
        <taxon>Malvales</taxon>
        <taxon>Malvaceae</taxon>
        <taxon>Malvoideae</taxon>
        <taxon>Gossypium</taxon>
    </lineage>
</organism>
<keyword evidence="2" id="KW-1185">Reference proteome</keyword>
<gene>
    <name evidence="1" type="ORF">Goshw_009227</name>
</gene>
<evidence type="ECO:0000313" key="1">
    <source>
        <dbReference type="EMBL" id="MBA0855104.1"/>
    </source>
</evidence>
<proteinExistence type="predicted"/>
<sequence length="44" mass="5236">MYSPKLNSLLNRELVMENRFLGKVENNMAARIVPRKHNKRRVIV</sequence>
<evidence type="ECO:0000313" key="2">
    <source>
        <dbReference type="Proteomes" id="UP000593576"/>
    </source>
</evidence>
<dbReference type="AlphaFoldDB" id="A0A7J9L8Q7"/>
<accession>A0A7J9L8Q7</accession>
<reference evidence="1 2" key="1">
    <citation type="journal article" date="2019" name="Genome Biol. Evol.">
        <title>Insights into the evolution of the New World diploid cottons (Gossypium, subgenus Houzingenia) based on genome sequencing.</title>
        <authorList>
            <person name="Grover C.E."/>
            <person name="Arick M.A. 2nd"/>
            <person name="Thrash A."/>
            <person name="Conover J.L."/>
            <person name="Sanders W.S."/>
            <person name="Peterson D.G."/>
            <person name="Frelichowski J.E."/>
            <person name="Scheffler J.A."/>
            <person name="Scheffler B.E."/>
            <person name="Wendel J.F."/>
        </authorList>
    </citation>
    <scope>NUCLEOTIDE SEQUENCE [LARGE SCALE GENOMIC DNA]</scope>
    <source>
        <strain evidence="1">1</strain>
        <tissue evidence="1">Leaf</tissue>
    </source>
</reference>
<name>A0A7J9L8Q7_GOSSC</name>
<dbReference type="Proteomes" id="UP000593576">
    <property type="component" value="Unassembled WGS sequence"/>
</dbReference>
<protein>
    <submittedName>
        <fullName evidence="1">Uncharacterized protein</fullName>
    </submittedName>
</protein>
<dbReference type="EMBL" id="JABFAF010000005">
    <property type="protein sequence ID" value="MBA0855104.1"/>
    <property type="molecule type" value="Genomic_DNA"/>
</dbReference>